<dbReference type="Pfam" id="PF10727">
    <property type="entry name" value="Rossmann-like"/>
    <property type="match status" value="1"/>
</dbReference>
<protein>
    <recommendedName>
        <fullName evidence="5">DUF2520 domain-containing protein</fullName>
    </recommendedName>
</protein>
<dbReference type="InterPro" id="IPR008927">
    <property type="entry name" value="6-PGluconate_DH-like_C_sf"/>
</dbReference>
<evidence type="ECO:0000313" key="3">
    <source>
        <dbReference type="EMBL" id="KNZ68871.1"/>
    </source>
</evidence>
<dbReference type="Gene3D" id="1.10.1040.20">
    <property type="entry name" value="ProC-like, C-terminal domain"/>
    <property type="match status" value="1"/>
</dbReference>
<dbReference type="InterPro" id="IPR018931">
    <property type="entry name" value="DUF2520"/>
</dbReference>
<dbReference type="InterPro" id="IPR036291">
    <property type="entry name" value="NAD(P)-bd_dom_sf"/>
</dbReference>
<evidence type="ECO:0008006" key="5">
    <source>
        <dbReference type="Google" id="ProtNLM"/>
    </source>
</evidence>
<evidence type="ECO:0000259" key="1">
    <source>
        <dbReference type="Pfam" id="PF10727"/>
    </source>
</evidence>
<name>A0A0L6W070_9FIRM</name>
<dbReference type="PANTHER" id="PTHR40459:SF1">
    <property type="entry name" value="CONSERVED HYPOTHETICAL ALANINE AND LEUCINE RICH PROTEIN"/>
    <property type="match status" value="1"/>
</dbReference>
<dbReference type="RefSeq" id="WP_052218597.1">
    <property type="nucleotide sequence ID" value="NZ_LGTE01000020.1"/>
</dbReference>
<gene>
    <name evidence="3" type="ORF">Tfer_2485</name>
</gene>
<dbReference type="Proteomes" id="UP000037175">
    <property type="component" value="Unassembled WGS sequence"/>
</dbReference>
<accession>A0A0L6W070</accession>
<keyword evidence="4" id="KW-1185">Reference proteome</keyword>
<comment type="caution">
    <text evidence="3">The sequence shown here is derived from an EMBL/GenBank/DDBJ whole genome shotgun (WGS) entry which is preliminary data.</text>
</comment>
<dbReference type="SUPFAM" id="SSF48179">
    <property type="entry name" value="6-phosphogluconate dehydrogenase C-terminal domain-like"/>
    <property type="match status" value="1"/>
</dbReference>
<dbReference type="AlphaFoldDB" id="A0A0L6W070"/>
<organism evidence="3 4">
    <name type="scientific">Thermincola ferriacetica</name>
    <dbReference type="NCBI Taxonomy" id="281456"/>
    <lineage>
        <taxon>Bacteria</taxon>
        <taxon>Bacillati</taxon>
        <taxon>Bacillota</taxon>
        <taxon>Clostridia</taxon>
        <taxon>Eubacteriales</taxon>
        <taxon>Thermincolaceae</taxon>
        <taxon>Thermincola</taxon>
    </lineage>
</organism>
<reference evidence="4" key="1">
    <citation type="submission" date="2015-07" db="EMBL/GenBank/DDBJ databases">
        <title>Complete Genome of Thermincola ferriacetica strain Z-0001T.</title>
        <authorList>
            <person name="Lusk B."/>
            <person name="Badalamenti J.P."/>
            <person name="Parameswaran P."/>
            <person name="Bond D.R."/>
            <person name="Torres C.I."/>
        </authorList>
    </citation>
    <scope>NUCLEOTIDE SEQUENCE [LARGE SCALE GENOMIC DNA]</scope>
    <source>
        <strain evidence="4">Z-0001</strain>
    </source>
</reference>
<feature type="domain" description="Putative oxidoreductase/dehydrogenase Rossmann-like" evidence="1">
    <location>
        <begin position="3"/>
        <end position="118"/>
    </location>
</feature>
<dbReference type="Pfam" id="PF10728">
    <property type="entry name" value="DUF2520"/>
    <property type="match status" value="1"/>
</dbReference>
<dbReference type="EMBL" id="LGTE01000020">
    <property type="protein sequence ID" value="KNZ68871.1"/>
    <property type="molecule type" value="Genomic_DNA"/>
</dbReference>
<feature type="domain" description="DUF2520" evidence="2">
    <location>
        <begin position="136"/>
        <end position="263"/>
    </location>
</feature>
<dbReference type="InterPro" id="IPR037108">
    <property type="entry name" value="TM1727-like_C_sf"/>
</dbReference>
<dbReference type="PANTHER" id="PTHR40459">
    <property type="entry name" value="CONSERVED HYPOTHETICAL ALANINE AND LEUCINE RICH PROTEIN"/>
    <property type="match status" value="1"/>
</dbReference>
<dbReference type="Gene3D" id="3.40.50.720">
    <property type="entry name" value="NAD(P)-binding Rossmann-like Domain"/>
    <property type="match status" value="1"/>
</dbReference>
<evidence type="ECO:0000259" key="2">
    <source>
        <dbReference type="Pfam" id="PF10728"/>
    </source>
</evidence>
<dbReference type="SUPFAM" id="SSF51735">
    <property type="entry name" value="NAD(P)-binding Rossmann-fold domains"/>
    <property type="match status" value="1"/>
</dbReference>
<sequence length="291" mass="31191">MKKVAVVGAGKVGTAMALLLQAKGFEICGIAGRNPTTVQETAKRLGTCGTLVPAQITKIADLIFITTPDRLIEKVCLQIRQDNGFGPGQVVVHMSGAMPAGVLGPAKEAGAYVLSVHPLQSFADVEQAIRNLPGSFFALEGDREALPVGMEIVKAVGGEYFLLETKHKPMYHMGAAVASNFLVAVLHWAIKIYQQLGMTQKEAINALWPLVNGSLKNISALGPVQALTGPIARGDLSTLKKHLQALSDYQPENEVLYKVLGLYTARIAREKGSIDDTAYNRMIQLFKGGIN</sequence>
<evidence type="ECO:0000313" key="4">
    <source>
        <dbReference type="Proteomes" id="UP000037175"/>
    </source>
</evidence>
<dbReference type="InterPro" id="IPR019665">
    <property type="entry name" value="OxRdtase/DH_put_Rossmann_dom"/>
</dbReference>
<proteinExistence type="predicted"/>